<dbReference type="Proteomes" id="UP000501600">
    <property type="component" value="Chromosome"/>
</dbReference>
<keyword evidence="5" id="KW-1185">Reference proteome</keyword>
<organism evidence="4 5">
    <name type="scientific">Parasphingorhabdus halotolerans</name>
    <dbReference type="NCBI Taxonomy" id="2725558"/>
    <lineage>
        <taxon>Bacteria</taxon>
        <taxon>Pseudomonadati</taxon>
        <taxon>Pseudomonadota</taxon>
        <taxon>Alphaproteobacteria</taxon>
        <taxon>Sphingomonadales</taxon>
        <taxon>Sphingomonadaceae</taxon>
        <taxon>Parasphingorhabdus</taxon>
    </lineage>
</organism>
<dbReference type="EMBL" id="CP051217">
    <property type="protein sequence ID" value="QJB70631.1"/>
    <property type="molecule type" value="Genomic_DNA"/>
</dbReference>
<dbReference type="GO" id="GO:0005737">
    <property type="term" value="C:cytoplasm"/>
    <property type="evidence" value="ECO:0007669"/>
    <property type="project" value="InterPro"/>
</dbReference>
<evidence type="ECO:0000313" key="4">
    <source>
        <dbReference type="EMBL" id="QJB70631.1"/>
    </source>
</evidence>
<dbReference type="GO" id="GO:0006426">
    <property type="term" value="P:glycyl-tRNA aminoacylation"/>
    <property type="evidence" value="ECO:0007669"/>
    <property type="project" value="InterPro"/>
</dbReference>
<dbReference type="KEGG" id="phao:HF685_02990"/>
<dbReference type="RefSeq" id="WP_168821151.1">
    <property type="nucleotide sequence ID" value="NZ_CP051217.1"/>
</dbReference>
<dbReference type="AlphaFoldDB" id="A0A6H2DS90"/>
<evidence type="ECO:0000259" key="3">
    <source>
        <dbReference type="Pfam" id="PF05746"/>
    </source>
</evidence>
<dbReference type="InterPro" id="IPR008909">
    <property type="entry name" value="DALR_anticod-bd"/>
</dbReference>
<evidence type="ECO:0000313" key="5">
    <source>
        <dbReference type="Proteomes" id="UP000501600"/>
    </source>
</evidence>
<sequence length="76" mass="8073">MTALDTAEPKAATAIEAEDFEGAMAALASLRVPIDAFFENVTVNDDDPAKRAARLALLARVRDAVHTVADFSKIEG</sequence>
<proteinExistence type="predicted"/>
<accession>A0A6H2DS90</accession>
<dbReference type="GO" id="GO:0006420">
    <property type="term" value="P:arginyl-tRNA aminoacylation"/>
    <property type="evidence" value="ECO:0007669"/>
    <property type="project" value="InterPro"/>
</dbReference>
<gene>
    <name evidence="4" type="ORF">HF685_02990</name>
</gene>
<dbReference type="PROSITE" id="PS50861">
    <property type="entry name" value="AA_TRNA_LIGASE_II_GLYAB"/>
    <property type="match status" value="1"/>
</dbReference>
<feature type="domain" description="DALR anticodon binding" evidence="3">
    <location>
        <begin position="5"/>
        <end position="67"/>
    </location>
</feature>
<dbReference type="GO" id="GO:0005524">
    <property type="term" value="F:ATP binding"/>
    <property type="evidence" value="ECO:0007669"/>
    <property type="project" value="InterPro"/>
</dbReference>
<dbReference type="GO" id="GO:0004820">
    <property type="term" value="F:glycine-tRNA ligase activity"/>
    <property type="evidence" value="ECO:0007669"/>
    <property type="project" value="InterPro"/>
</dbReference>
<evidence type="ECO:0000256" key="1">
    <source>
        <dbReference type="ARBA" id="ARBA00022032"/>
    </source>
</evidence>
<dbReference type="Pfam" id="PF05746">
    <property type="entry name" value="DALR_1"/>
    <property type="match status" value="1"/>
</dbReference>
<protein>
    <recommendedName>
        <fullName evidence="1">Glycine--tRNA ligase beta subunit</fullName>
    </recommendedName>
    <alternativeName>
        <fullName evidence="2">Glycyl-tRNA synthetase beta subunit</fullName>
    </alternativeName>
</protein>
<dbReference type="GO" id="GO:0004814">
    <property type="term" value="F:arginine-tRNA ligase activity"/>
    <property type="evidence" value="ECO:0007669"/>
    <property type="project" value="InterPro"/>
</dbReference>
<evidence type="ECO:0000256" key="2">
    <source>
        <dbReference type="ARBA" id="ARBA00031650"/>
    </source>
</evidence>
<dbReference type="InterPro" id="IPR006194">
    <property type="entry name" value="Gly-tRNA-synth_heterodimer"/>
</dbReference>
<name>A0A6H2DS90_9SPHN</name>
<reference evidence="4 5" key="1">
    <citation type="submission" date="2020-04" db="EMBL/GenBank/DDBJ databases">
        <title>Genome sequence for Sphingorhabdus sp. strain M1.</title>
        <authorList>
            <person name="Park S.-J."/>
        </authorList>
    </citation>
    <scope>NUCLEOTIDE SEQUENCE [LARGE SCALE GENOMIC DNA]</scope>
    <source>
        <strain evidence="4 5">JK6</strain>
    </source>
</reference>